<dbReference type="AlphaFoldDB" id="A0A5C3L252"/>
<feature type="region of interest" description="Disordered" evidence="1">
    <location>
        <begin position="127"/>
        <end position="154"/>
    </location>
</feature>
<sequence length="154" mass="16654">MSLGGPDSSTKLDKVDRTLSTKQTIILTDLVMFATTNAVPGFDNEPSSSAVAFLEILEDADPNLDAFDPHDDNNNNAGWGHYQYTGRGKNMRNSFPAWGDSYTVDMYLAILIEHLWDIAPTLFKPQISNPRGDNSKSGVSGSQGGSDADLVIAD</sequence>
<organism evidence="2 3">
    <name type="scientific">Coprinopsis marcescibilis</name>
    <name type="common">Agaric fungus</name>
    <name type="synonym">Psathyrella marcescibilis</name>
    <dbReference type="NCBI Taxonomy" id="230819"/>
    <lineage>
        <taxon>Eukaryota</taxon>
        <taxon>Fungi</taxon>
        <taxon>Dikarya</taxon>
        <taxon>Basidiomycota</taxon>
        <taxon>Agaricomycotina</taxon>
        <taxon>Agaricomycetes</taxon>
        <taxon>Agaricomycetidae</taxon>
        <taxon>Agaricales</taxon>
        <taxon>Agaricineae</taxon>
        <taxon>Psathyrellaceae</taxon>
        <taxon>Coprinopsis</taxon>
    </lineage>
</organism>
<gene>
    <name evidence="2" type="ORF">FA15DRAFT_702467</name>
</gene>
<accession>A0A5C3L252</accession>
<protein>
    <submittedName>
        <fullName evidence="2">Uncharacterized protein</fullName>
    </submittedName>
</protein>
<keyword evidence="3" id="KW-1185">Reference proteome</keyword>
<name>A0A5C3L252_COPMA</name>
<dbReference type="OrthoDB" id="3064584at2759"/>
<evidence type="ECO:0000313" key="2">
    <source>
        <dbReference type="EMBL" id="TFK26887.1"/>
    </source>
</evidence>
<dbReference type="STRING" id="230819.A0A5C3L252"/>
<dbReference type="Proteomes" id="UP000307440">
    <property type="component" value="Unassembled WGS sequence"/>
</dbReference>
<dbReference type="EMBL" id="ML210170">
    <property type="protein sequence ID" value="TFK26887.1"/>
    <property type="molecule type" value="Genomic_DNA"/>
</dbReference>
<proteinExistence type="predicted"/>
<evidence type="ECO:0000313" key="3">
    <source>
        <dbReference type="Proteomes" id="UP000307440"/>
    </source>
</evidence>
<reference evidence="2 3" key="1">
    <citation type="journal article" date="2019" name="Nat. Ecol. Evol.">
        <title>Megaphylogeny resolves global patterns of mushroom evolution.</title>
        <authorList>
            <person name="Varga T."/>
            <person name="Krizsan K."/>
            <person name="Foldi C."/>
            <person name="Dima B."/>
            <person name="Sanchez-Garcia M."/>
            <person name="Sanchez-Ramirez S."/>
            <person name="Szollosi G.J."/>
            <person name="Szarkandi J.G."/>
            <person name="Papp V."/>
            <person name="Albert L."/>
            <person name="Andreopoulos W."/>
            <person name="Angelini C."/>
            <person name="Antonin V."/>
            <person name="Barry K.W."/>
            <person name="Bougher N.L."/>
            <person name="Buchanan P."/>
            <person name="Buyck B."/>
            <person name="Bense V."/>
            <person name="Catcheside P."/>
            <person name="Chovatia M."/>
            <person name="Cooper J."/>
            <person name="Damon W."/>
            <person name="Desjardin D."/>
            <person name="Finy P."/>
            <person name="Geml J."/>
            <person name="Haridas S."/>
            <person name="Hughes K."/>
            <person name="Justo A."/>
            <person name="Karasinski D."/>
            <person name="Kautmanova I."/>
            <person name="Kiss B."/>
            <person name="Kocsube S."/>
            <person name="Kotiranta H."/>
            <person name="LaButti K.M."/>
            <person name="Lechner B.E."/>
            <person name="Liimatainen K."/>
            <person name="Lipzen A."/>
            <person name="Lukacs Z."/>
            <person name="Mihaltcheva S."/>
            <person name="Morgado L.N."/>
            <person name="Niskanen T."/>
            <person name="Noordeloos M.E."/>
            <person name="Ohm R.A."/>
            <person name="Ortiz-Santana B."/>
            <person name="Ovrebo C."/>
            <person name="Racz N."/>
            <person name="Riley R."/>
            <person name="Savchenko A."/>
            <person name="Shiryaev A."/>
            <person name="Soop K."/>
            <person name="Spirin V."/>
            <person name="Szebenyi C."/>
            <person name="Tomsovsky M."/>
            <person name="Tulloss R.E."/>
            <person name="Uehling J."/>
            <person name="Grigoriev I.V."/>
            <person name="Vagvolgyi C."/>
            <person name="Papp T."/>
            <person name="Martin F.M."/>
            <person name="Miettinen O."/>
            <person name="Hibbett D.S."/>
            <person name="Nagy L.G."/>
        </authorList>
    </citation>
    <scope>NUCLEOTIDE SEQUENCE [LARGE SCALE GENOMIC DNA]</scope>
    <source>
        <strain evidence="2 3">CBS 121175</strain>
    </source>
</reference>
<evidence type="ECO:0000256" key="1">
    <source>
        <dbReference type="SAM" id="MobiDB-lite"/>
    </source>
</evidence>